<feature type="binding site" evidence="11">
    <location>
        <position position="349"/>
    </location>
    <ligand>
        <name>FMN</name>
        <dbReference type="ChEBI" id="CHEBI:58210"/>
    </ligand>
</feature>
<dbReference type="GO" id="GO:0009073">
    <property type="term" value="P:aromatic amino acid family biosynthetic process"/>
    <property type="evidence" value="ECO:0007669"/>
    <property type="project" value="UniProtKB-KW"/>
</dbReference>
<evidence type="ECO:0000256" key="1">
    <source>
        <dbReference type="ARBA" id="ARBA00005044"/>
    </source>
</evidence>
<keyword evidence="8 11" id="KW-0521">NADP</keyword>
<comment type="pathway">
    <text evidence="1 11 12">Metabolic intermediate biosynthesis; chorismate biosynthesis; chorismate from D-erythrose 4-phosphate and phosphoenolpyruvate: step 7/7.</text>
</comment>
<evidence type="ECO:0000256" key="3">
    <source>
        <dbReference type="ARBA" id="ARBA00013036"/>
    </source>
</evidence>
<dbReference type="PROSITE" id="PS00787">
    <property type="entry name" value="CHORISMATE_SYNTHASE_1"/>
    <property type="match status" value="1"/>
</dbReference>
<dbReference type="UniPathway" id="UPA00053">
    <property type="reaction ID" value="UER00090"/>
</dbReference>
<name>D9QRX2_ACEAZ</name>
<protein>
    <recommendedName>
        <fullName evidence="3 11">Chorismate synthase</fullName>
        <shortName evidence="11">CS</shortName>
        <ecNumber evidence="3 11">4.2.3.5</ecNumber>
    </recommendedName>
    <alternativeName>
        <fullName evidence="11">5-enolpyruvylshikimate-3-phosphate phospholyase</fullName>
    </alternativeName>
</protein>
<dbReference type="STRING" id="574087.Acear_1758"/>
<keyword evidence="10 11" id="KW-0456">Lyase</keyword>
<evidence type="ECO:0000256" key="8">
    <source>
        <dbReference type="ARBA" id="ARBA00022857"/>
    </source>
</evidence>
<evidence type="ECO:0000313" key="13">
    <source>
        <dbReference type="EMBL" id="ADL13263.1"/>
    </source>
</evidence>
<evidence type="ECO:0000256" key="2">
    <source>
        <dbReference type="ARBA" id="ARBA00008014"/>
    </source>
</evidence>
<dbReference type="PIRSF" id="PIRSF001456">
    <property type="entry name" value="Chorismate_synth"/>
    <property type="match status" value="1"/>
</dbReference>
<proteinExistence type="inferred from homology"/>
<dbReference type="InterPro" id="IPR035904">
    <property type="entry name" value="Chorismate_synth_AroC_sf"/>
</dbReference>
<dbReference type="CDD" id="cd07304">
    <property type="entry name" value="Chorismate_synthase"/>
    <property type="match status" value="1"/>
</dbReference>
<dbReference type="KEGG" id="aar:Acear_1758"/>
<accession>D9QRX2</accession>
<comment type="similarity">
    <text evidence="2 11 12">Belongs to the chorismate synthase family.</text>
</comment>
<comment type="catalytic activity">
    <reaction evidence="11 12">
        <text>5-O-(1-carboxyvinyl)-3-phosphoshikimate = chorismate + phosphate</text>
        <dbReference type="Rhea" id="RHEA:21020"/>
        <dbReference type="ChEBI" id="CHEBI:29748"/>
        <dbReference type="ChEBI" id="CHEBI:43474"/>
        <dbReference type="ChEBI" id="CHEBI:57701"/>
        <dbReference type="EC" id="4.2.3.5"/>
    </reaction>
</comment>
<gene>
    <name evidence="11" type="primary">aroC</name>
    <name evidence="13" type="ordered locus">Acear_1758</name>
</gene>
<dbReference type="OrthoDB" id="9771806at2"/>
<evidence type="ECO:0000256" key="6">
    <source>
        <dbReference type="ARBA" id="ARBA00022643"/>
    </source>
</evidence>
<feature type="binding site" evidence="11">
    <location>
        <position position="46"/>
    </location>
    <ligand>
        <name>NADP(+)</name>
        <dbReference type="ChEBI" id="CHEBI:58349"/>
    </ligand>
</feature>
<dbReference type="PANTHER" id="PTHR21085:SF0">
    <property type="entry name" value="CHORISMATE SYNTHASE"/>
    <property type="match status" value="1"/>
</dbReference>
<dbReference type="FunFam" id="3.60.150.10:FF:000002">
    <property type="entry name" value="Chorismate synthase"/>
    <property type="match status" value="1"/>
</dbReference>
<dbReference type="SUPFAM" id="SSF103263">
    <property type="entry name" value="Chorismate synthase, AroC"/>
    <property type="match status" value="1"/>
</dbReference>
<evidence type="ECO:0000256" key="7">
    <source>
        <dbReference type="ARBA" id="ARBA00022827"/>
    </source>
</evidence>
<organism evidence="13 14">
    <name type="scientific">Acetohalobium arabaticum (strain ATCC 49924 / DSM 5501 / Z-7288)</name>
    <dbReference type="NCBI Taxonomy" id="574087"/>
    <lineage>
        <taxon>Bacteria</taxon>
        <taxon>Bacillati</taxon>
        <taxon>Bacillota</taxon>
        <taxon>Clostridia</taxon>
        <taxon>Halanaerobiales</taxon>
        <taxon>Halobacteroidaceae</taxon>
        <taxon>Acetohalobium</taxon>
    </lineage>
</organism>
<dbReference type="GO" id="GO:0008652">
    <property type="term" value="P:amino acid biosynthetic process"/>
    <property type="evidence" value="ECO:0007669"/>
    <property type="project" value="UniProtKB-KW"/>
</dbReference>
<feature type="binding site" evidence="11">
    <location>
        <begin position="144"/>
        <end position="146"/>
    </location>
    <ligand>
        <name>FMN</name>
        <dbReference type="ChEBI" id="CHEBI:58210"/>
    </ligand>
</feature>
<dbReference type="GO" id="GO:0010181">
    <property type="term" value="F:FMN binding"/>
    <property type="evidence" value="ECO:0007669"/>
    <property type="project" value="TreeGrafter"/>
</dbReference>
<keyword evidence="7 11" id="KW-0274">FAD</keyword>
<evidence type="ECO:0000256" key="5">
    <source>
        <dbReference type="ARBA" id="ARBA00022630"/>
    </source>
</evidence>
<feature type="binding site" evidence="11">
    <location>
        <position position="40"/>
    </location>
    <ligand>
        <name>NADP(+)</name>
        <dbReference type="ChEBI" id="CHEBI:58349"/>
    </ligand>
</feature>
<dbReference type="HAMAP" id="MF_00300">
    <property type="entry name" value="Chorismate_synth"/>
    <property type="match status" value="1"/>
</dbReference>
<sequence>MLRYLTAGESHGKAVTAVIEGLPANLEIEPEDINRELARRQGGYGRGGRMELENDTVDILSGIRANQTLGSPVTFQIKNKDWINWQEIMSPAGDGGYEKEKVVIEKDEKVKEVTPKVTKPRPGHADLAGSLKYDQGDIRNILERASARETAARVAVGAVAKKLLKEFGIKVISHVVQLGPIEAEKQGLSFLEIENQVDNSPVRTLDEQAEEEMIEEIKQAKKAGDSLGGVFEVVTTPLPVGLGSHVQWDRKLDGRLAQALMSIQAIKGVEVGLGFAAADKPGSKVHDEIYYQDGRFQHQSNNAGGIEGGMTNGESLRLKAAMKPIPTLYKPLESVDLETKEEFKASVERSDVTAVPAAGVVGEAVVAIELAKAWLEKFGGDSMAEIKRNYKNYIHSLKER</sequence>
<dbReference type="PROSITE" id="PS00788">
    <property type="entry name" value="CHORISMATE_SYNTHASE_2"/>
    <property type="match status" value="1"/>
</dbReference>
<dbReference type="RefSeq" id="WP_013278708.1">
    <property type="nucleotide sequence ID" value="NC_014378.1"/>
</dbReference>
<dbReference type="InterPro" id="IPR020541">
    <property type="entry name" value="Chorismate_synthase_CS"/>
</dbReference>
<evidence type="ECO:0000256" key="11">
    <source>
        <dbReference type="HAMAP-Rule" id="MF_00300"/>
    </source>
</evidence>
<dbReference type="GO" id="GO:0004107">
    <property type="term" value="F:chorismate synthase activity"/>
    <property type="evidence" value="ECO:0007669"/>
    <property type="project" value="UniProtKB-UniRule"/>
</dbReference>
<feature type="binding site" evidence="11">
    <location>
        <position position="308"/>
    </location>
    <ligand>
        <name>FMN</name>
        <dbReference type="ChEBI" id="CHEBI:58210"/>
    </ligand>
</feature>
<comment type="subunit">
    <text evidence="11">Homotetramer.</text>
</comment>
<dbReference type="NCBIfam" id="TIGR00033">
    <property type="entry name" value="aroC"/>
    <property type="match status" value="1"/>
</dbReference>
<reference evidence="13 14" key="1">
    <citation type="journal article" date="2010" name="Stand. Genomic Sci.">
        <title>Complete genome sequence of Acetohalobium arabaticum type strain (Z-7288).</title>
        <authorList>
            <person name="Sikorski J."/>
            <person name="Lapidus A."/>
            <person name="Chertkov O."/>
            <person name="Lucas S."/>
            <person name="Copeland A."/>
            <person name="Glavina Del Rio T."/>
            <person name="Nolan M."/>
            <person name="Tice H."/>
            <person name="Cheng J.F."/>
            <person name="Han C."/>
            <person name="Brambilla E."/>
            <person name="Pitluck S."/>
            <person name="Liolios K."/>
            <person name="Ivanova N."/>
            <person name="Mavromatis K."/>
            <person name="Mikhailova N."/>
            <person name="Pati A."/>
            <person name="Bruce D."/>
            <person name="Detter C."/>
            <person name="Tapia R."/>
            <person name="Goodwin L."/>
            <person name="Chen A."/>
            <person name="Palaniappan K."/>
            <person name="Land M."/>
            <person name="Hauser L."/>
            <person name="Chang Y.J."/>
            <person name="Jeffries C.D."/>
            <person name="Rohde M."/>
            <person name="Goker M."/>
            <person name="Spring S."/>
            <person name="Woyke T."/>
            <person name="Bristow J."/>
            <person name="Eisen J.A."/>
            <person name="Markowitz V."/>
            <person name="Hugenholtz P."/>
            <person name="Kyrpides N.C."/>
            <person name="Klenk H.P."/>
        </authorList>
    </citation>
    <scope>NUCLEOTIDE SEQUENCE [LARGE SCALE GENOMIC DNA]</scope>
    <source>
        <strain evidence="14">ATCC 49924 / DSM 5501 / Z-7288</strain>
    </source>
</reference>
<feature type="binding site" evidence="11">
    <location>
        <begin position="323"/>
        <end position="327"/>
    </location>
    <ligand>
        <name>FMN</name>
        <dbReference type="ChEBI" id="CHEBI:58210"/>
    </ligand>
</feature>
<dbReference type="AlphaFoldDB" id="D9QRX2"/>
<keyword evidence="14" id="KW-1185">Reference proteome</keyword>
<dbReference type="PANTHER" id="PTHR21085">
    <property type="entry name" value="CHORISMATE SYNTHASE"/>
    <property type="match status" value="1"/>
</dbReference>
<dbReference type="EMBL" id="CP002105">
    <property type="protein sequence ID" value="ADL13263.1"/>
    <property type="molecule type" value="Genomic_DNA"/>
</dbReference>
<dbReference type="Proteomes" id="UP000001661">
    <property type="component" value="Chromosome"/>
</dbReference>
<dbReference type="InterPro" id="IPR000453">
    <property type="entry name" value="Chorismate_synth"/>
</dbReference>
<dbReference type="HOGENOM" id="CLU_034547_2_0_9"/>
<evidence type="ECO:0000256" key="10">
    <source>
        <dbReference type="ARBA" id="ARBA00023239"/>
    </source>
</evidence>
<evidence type="ECO:0000256" key="12">
    <source>
        <dbReference type="RuleBase" id="RU000605"/>
    </source>
</evidence>
<dbReference type="PROSITE" id="PS00789">
    <property type="entry name" value="CHORISMATE_SYNTHASE_3"/>
    <property type="match status" value="1"/>
</dbReference>
<dbReference type="Gene3D" id="3.60.150.10">
    <property type="entry name" value="Chorismate synthase AroC"/>
    <property type="match status" value="1"/>
</dbReference>
<keyword evidence="4 11" id="KW-0028">Amino-acid biosynthesis</keyword>
<keyword evidence="9 11" id="KW-0057">Aromatic amino acid biosynthesis</keyword>
<dbReference type="GO" id="GO:0009423">
    <property type="term" value="P:chorismate biosynthetic process"/>
    <property type="evidence" value="ECO:0007669"/>
    <property type="project" value="UniProtKB-UniRule"/>
</dbReference>
<evidence type="ECO:0000313" key="14">
    <source>
        <dbReference type="Proteomes" id="UP000001661"/>
    </source>
</evidence>
<dbReference type="Pfam" id="PF01264">
    <property type="entry name" value="Chorismate_synt"/>
    <property type="match status" value="1"/>
</dbReference>
<dbReference type="GO" id="GO:0005829">
    <property type="term" value="C:cytosol"/>
    <property type="evidence" value="ECO:0007669"/>
    <property type="project" value="TreeGrafter"/>
</dbReference>
<keyword evidence="6 11" id="KW-0288">FMN</keyword>
<dbReference type="eggNOG" id="COG0082">
    <property type="taxonomic scope" value="Bacteria"/>
</dbReference>
<evidence type="ECO:0000256" key="4">
    <source>
        <dbReference type="ARBA" id="ARBA00022605"/>
    </source>
</evidence>
<dbReference type="NCBIfam" id="NF003793">
    <property type="entry name" value="PRK05382.1"/>
    <property type="match status" value="1"/>
</dbReference>
<evidence type="ECO:0000256" key="9">
    <source>
        <dbReference type="ARBA" id="ARBA00023141"/>
    </source>
</evidence>
<dbReference type="EC" id="4.2.3.5" evidence="3 11"/>
<keyword evidence="5 11" id="KW-0285">Flavoprotein</keyword>
<comment type="function">
    <text evidence="11">Catalyzes the anti-1,4-elimination of the C-3 phosphate and the C-6 proR hydrogen from 5-enolpyruvylshikimate-3-phosphate (EPSP) to yield chorismate, which is the branch point compound that serves as the starting substrate for the three terminal pathways of aromatic amino acid biosynthesis. This reaction introduces a second double bond into the aromatic ring system.</text>
</comment>
<feature type="binding site" evidence="11">
    <location>
        <begin position="264"/>
        <end position="265"/>
    </location>
    <ligand>
        <name>FMN</name>
        <dbReference type="ChEBI" id="CHEBI:58210"/>
    </ligand>
</feature>
<comment type="cofactor">
    <cofactor evidence="11 12">
        <name>FMNH2</name>
        <dbReference type="ChEBI" id="CHEBI:57618"/>
    </cofactor>
    <text evidence="11 12">Reduced FMN (FMNH(2)).</text>
</comment>